<dbReference type="AlphaFoldDB" id="A0A0D0B5S1"/>
<name>A0A0D0B5S1_9AGAM</name>
<evidence type="ECO:0000313" key="1">
    <source>
        <dbReference type="EMBL" id="KIK39203.1"/>
    </source>
</evidence>
<gene>
    <name evidence="1" type="ORF">CY34DRAFT_14550</name>
</gene>
<organism evidence="1 2">
    <name type="scientific">Suillus luteus UH-Slu-Lm8-n1</name>
    <dbReference type="NCBI Taxonomy" id="930992"/>
    <lineage>
        <taxon>Eukaryota</taxon>
        <taxon>Fungi</taxon>
        <taxon>Dikarya</taxon>
        <taxon>Basidiomycota</taxon>
        <taxon>Agaricomycotina</taxon>
        <taxon>Agaricomycetes</taxon>
        <taxon>Agaricomycetidae</taxon>
        <taxon>Boletales</taxon>
        <taxon>Suillineae</taxon>
        <taxon>Suillaceae</taxon>
        <taxon>Suillus</taxon>
    </lineage>
</organism>
<reference evidence="1 2" key="1">
    <citation type="submission" date="2014-04" db="EMBL/GenBank/DDBJ databases">
        <authorList>
            <consortium name="DOE Joint Genome Institute"/>
            <person name="Kuo A."/>
            <person name="Ruytinx J."/>
            <person name="Rineau F."/>
            <person name="Colpaert J."/>
            <person name="Kohler A."/>
            <person name="Nagy L.G."/>
            <person name="Floudas D."/>
            <person name="Copeland A."/>
            <person name="Barry K.W."/>
            <person name="Cichocki N."/>
            <person name="Veneault-Fourrey C."/>
            <person name="LaButti K."/>
            <person name="Lindquist E.A."/>
            <person name="Lipzen A."/>
            <person name="Lundell T."/>
            <person name="Morin E."/>
            <person name="Murat C."/>
            <person name="Sun H."/>
            <person name="Tunlid A."/>
            <person name="Henrissat B."/>
            <person name="Grigoriev I.V."/>
            <person name="Hibbett D.S."/>
            <person name="Martin F."/>
            <person name="Nordberg H.P."/>
            <person name="Cantor M.N."/>
            <person name="Hua S.X."/>
        </authorList>
    </citation>
    <scope>NUCLEOTIDE SEQUENCE [LARGE SCALE GENOMIC DNA]</scope>
    <source>
        <strain evidence="1 2">UH-Slu-Lm8-n1</strain>
    </source>
</reference>
<reference evidence="2" key="2">
    <citation type="submission" date="2015-01" db="EMBL/GenBank/DDBJ databases">
        <title>Evolutionary Origins and Diversification of the Mycorrhizal Mutualists.</title>
        <authorList>
            <consortium name="DOE Joint Genome Institute"/>
            <consortium name="Mycorrhizal Genomics Consortium"/>
            <person name="Kohler A."/>
            <person name="Kuo A."/>
            <person name="Nagy L.G."/>
            <person name="Floudas D."/>
            <person name="Copeland A."/>
            <person name="Barry K.W."/>
            <person name="Cichocki N."/>
            <person name="Veneault-Fourrey C."/>
            <person name="LaButti K."/>
            <person name="Lindquist E.A."/>
            <person name="Lipzen A."/>
            <person name="Lundell T."/>
            <person name="Morin E."/>
            <person name="Murat C."/>
            <person name="Riley R."/>
            <person name="Ohm R."/>
            <person name="Sun H."/>
            <person name="Tunlid A."/>
            <person name="Henrissat B."/>
            <person name="Grigoriev I.V."/>
            <person name="Hibbett D.S."/>
            <person name="Martin F."/>
        </authorList>
    </citation>
    <scope>NUCLEOTIDE SEQUENCE [LARGE SCALE GENOMIC DNA]</scope>
    <source>
        <strain evidence="2">UH-Slu-Lm8-n1</strain>
    </source>
</reference>
<keyword evidence="2" id="KW-1185">Reference proteome</keyword>
<dbReference type="InParanoid" id="A0A0D0B5S1"/>
<evidence type="ECO:0000313" key="2">
    <source>
        <dbReference type="Proteomes" id="UP000054485"/>
    </source>
</evidence>
<accession>A0A0D0B5S1</accession>
<sequence>MPLALPPSKLNATSVDTTATASTSTFTAASIAAFATAATHAYTTPVTTSPAIATSCSCYQNSHLEPPIFNSSKLPSHHSGSPVVTNLPPNQHLAPLPALSAWAASLTTSTDAKKAGSSTLKACNYAMTGSAPMAA</sequence>
<dbReference type="HOGENOM" id="CLU_1887137_0_0_1"/>
<protein>
    <submittedName>
        <fullName evidence="1">Uncharacterized protein</fullName>
    </submittedName>
</protein>
<proteinExistence type="predicted"/>
<dbReference type="Proteomes" id="UP000054485">
    <property type="component" value="Unassembled WGS sequence"/>
</dbReference>
<dbReference type="EMBL" id="KN835354">
    <property type="protein sequence ID" value="KIK39203.1"/>
    <property type="molecule type" value="Genomic_DNA"/>
</dbReference>